<proteinExistence type="predicted"/>
<dbReference type="Proteomes" id="UP000254701">
    <property type="component" value="Unassembled WGS sequence"/>
</dbReference>
<gene>
    <name evidence="1" type="ORF">NCTC10684_02651</name>
</gene>
<organism evidence="1 2">
    <name type="scientific">Aminobacter aminovorans</name>
    <name type="common">Chelatobacter heintzii</name>
    <dbReference type="NCBI Taxonomy" id="83263"/>
    <lineage>
        <taxon>Bacteria</taxon>
        <taxon>Pseudomonadati</taxon>
        <taxon>Pseudomonadota</taxon>
        <taxon>Alphaproteobacteria</taxon>
        <taxon>Hyphomicrobiales</taxon>
        <taxon>Phyllobacteriaceae</taxon>
        <taxon>Aminobacter</taxon>
    </lineage>
</organism>
<sequence length="263" mass="27272">MANTNKGRKFYIAVTSPGGSIPAPQSAPLNKSQFEALNWTEVGNAGSIGESGTQTNLPSYDELATEVTQKQKGISNAGDPPVEVARNPTDLGQIAMRAAGKTKFQYAFKTEDNDAPDANSTNSIYYNRGVVTGPTRPNGRNEDFILEIYTLGLNQLEIVVDPEALVVATNVGLPTITGASLAQAAVLTAHEGMWTGNPTSFTYQWQADTSGNGTFVNIGSATGKTYTLAAGQSGDAVRVGVVAVNPAGASAVAYSLPVGLVGA</sequence>
<accession>A0A380WKF7</accession>
<name>A0A380WKF7_AMIAI</name>
<protein>
    <submittedName>
        <fullName evidence="1">Uncharacterized protein</fullName>
    </submittedName>
</protein>
<evidence type="ECO:0000313" key="1">
    <source>
        <dbReference type="EMBL" id="SUU89411.1"/>
    </source>
</evidence>
<evidence type="ECO:0000313" key="2">
    <source>
        <dbReference type="Proteomes" id="UP000254701"/>
    </source>
</evidence>
<dbReference type="Gene3D" id="2.60.40.2700">
    <property type="match status" value="1"/>
</dbReference>
<dbReference type="Gene3D" id="4.10.410.40">
    <property type="match status" value="1"/>
</dbReference>
<dbReference type="AlphaFoldDB" id="A0A380WKF7"/>
<dbReference type="EMBL" id="UFSM01000001">
    <property type="protein sequence ID" value="SUU89411.1"/>
    <property type="molecule type" value="Genomic_DNA"/>
</dbReference>
<reference evidence="1 2" key="1">
    <citation type="submission" date="2018-06" db="EMBL/GenBank/DDBJ databases">
        <authorList>
            <consortium name="Pathogen Informatics"/>
            <person name="Doyle S."/>
        </authorList>
    </citation>
    <scope>NUCLEOTIDE SEQUENCE [LARGE SCALE GENOMIC DNA]</scope>
    <source>
        <strain evidence="1 2">NCTC10684</strain>
    </source>
</reference>
<dbReference type="RefSeq" id="WP_174969006.1">
    <property type="nucleotide sequence ID" value="NZ_BAAAVY010000002.1"/>
</dbReference>